<keyword evidence="3" id="KW-1185">Reference proteome</keyword>
<gene>
    <name evidence="2" type="ORF">GCM10023189_42580</name>
</gene>
<dbReference type="InterPro" id="IPR036397">
    <property type="entry name" value="RNaseH_sf"/>
</dbReference>
<comment type="caution">
    <text evidence="2">The sequence shown here is derived from an EMBL/GenBank/DDBJ whole genome shotgun (WGS) entry which is preliminary data.</text>
</comment>
<proteinExistence type="predicted"/>
<dbReference type="EMBL" id="BAABHD010000075">
    <property type="protein sequence ID" value="GAA4463936.1"/>
    <property type="molecule type" value="Genomic_DNA"/>
</dbReference>
<dbReference type="SMART" id="SM00479">
    <property type="entry name" value="EXOIII"/>
    <property type="match status" value="1"/>
</dbReference>
<dbReference type="SUPFAM" id="SSF53098">
    <property type="entry name" value="Ribonuclease H-like"/>
    <property type="match status" value="1"/>
</dbReference>
<reference evidence="3" key="1">
    <citation type="journal article" date="2019" name="Int. J. Syst. Evol. Microbiol.">
        <title>The Global Catalogue of Microorganisms (GCM) 10K type strain sequencing project: providing services to taxonomists for standard genome sequencing and annotation.</title>
        <authorList>
            <consortium name="The Broad Institute Genomics Platform"/>
            <consortium name="The Broad Institute Genome Sequencing Center for Infectious Disease"/>
            <person name="Wu L."/>
            <person name="Ma J."/>
        </authorList>
    </citation>
    <scope>NUCLEOTIDE SEQUENCE [LARGE SCALE GENOMIC DNA]</scope>
    <source>
        <strain evidence="3">JCM 17927</strain>
    </source>
</reference>
<organism evidence="2 3">
    <name type="scientific">Nibrella saemangeumensis</name>
    <dbReference type="NCBI Taxonomy" id="1084526"/>
    <lineage>
        <taxon>Bacteria</taxon>
        <taxon>Pseudomonadati</taxon>
        <taxon>Bacteroidota</taxon>
        <taxon>Cytophagia</taxon>
        <taxon>Cytophagales</taxon>
        <taxon>Spirosomataceae</taxon>
        <taxon>Nibrella</taxon>
    </lineage>
</organism>
<dbReference type="InterPro" id="IPR013520">
    <property type="entry name" value="Ribonucl_H"/>
</dbReference>
<accession>A0ABP8NEH6</accession>
<feature type="domain" description="Exonuclease" evidence="1">
    <location>
        <begin position="10"/>
        <end position="176"/>
    </location>
</feature>
<keyword evidence="2" id="KW-0378">Hydrolase</keyword>
<dbReference type="Pfam" id="PF00929">
    <property type="entry name" value="RNase_T"/>
    <property type="match status" value="1"/>
</dbReference>
<dbReference type="PANTHER" id="PTHR30231:SF41">
    <property type="entry name" value="DNA POLYMERASE III SUBUNIT EPSILON"/>
    <property type="match status" value="1"/>
</dbReference>
<dbReference type="PANTHER" id="PTHR30231">
    <property type="entry name" value="DNA POLYMERASE III SUBUNIT EPSILON"/>
    <property type="match status" value="1"/>
</dbReference>
<dbReference type="InterPro" id="IPR046768">
    <property type="entry name" value="ExoX-like_C"/>
</dbReference>
<dbReference type="Gene3D" id="3.30.420.10">
    <property type="entry name" value="Ribonuclease H-like superfamily/Ribonuclease H"/>
    <property type="match status" value="1"/>
</dbReference>
<keyword evidence="2" id="KW-0540">Nuclease</keyword>
<protein>
    <submittedName>
        <fullName evidence="2">3'-5' exonuclease</fullName>
    </submittedName>
</protein>
<dbReference type="InterPro" id="IPR012337">
    <property type="entry name" value="RNaseH-like_sf"/>
</dbReference>
<dbReference type="Proteomes" id="UP001501175">
    <property type="component" value="Unassembled WGS sequence"/>
</dbReference>
<keyword evidence="2" id="KW-0269">Exonuclease</keyword>
<sequence length="276" mass="31345">MTHQLVLKKPLAFFDLETTGVSVARDRIVEICIAKALPNGEVVIRDQRINPQIPIPLETSLIHGIYDEDIKDAPPFKAVARSLAQFLDGCDLAGFNCNRFDVPMLVEEFLRANIDFDMKNRRLVDAQRIYHMMEPRNLSAAYKFYCGKDLINAHSAQADTLASFEVLNAQVQRYLGRMVKDDKGNEILLQNDVEVLHSLSASNVVDFAGRMVYNDKGQEVFNFGKHSGKPVIDVLQKEPSYYDWMLNGDFPLDTKRKLTEIRLRMFSSGLTSNGRK</sequence>
<dbReference type="Pfam" id="PF20600">
    <property type="entry name" value="ExoX-like_C"/>
    <property type="match status" value="1"/>
</dbReference>
<dbReference type="CDD" id="cd06127">
    <property type="entry name" value="DEDDh"/>
    <property type="match status" value="1"/>
</dbReference>
<evidence type="ECO:0000259" key="1">
    <source>
        <dbReference type="SMART" id="SM00479"/>
    </source>
</evidence>
<evidence type="ECO:0000313" key="2">
    <source>
        <dbReference type="EMBL" id="GAA4463936.1"/>
    </source>
</evidence>
<evidence type="ECO:0000313" key="3">
    <source>
        <dbReference type="Proteomes" id="UP001501175"/>
    </source>
</evidence>
<dbReference type="GO" id="GO:0004527">
    <property type="term" value="F:exonuclease activity"/>
    <property type="evidence" value="ECO:0007669"/>
    <property type="project" value="UniProtKB-KW"/>
</dbReference>
<dbReference type="RefSeq" id="WP_345246849.1">
    <property type="nucleotide sequence ID" value="NZ_BAABHD010000075.1"/>
</dbReference>
<name>A0ABP8NEH6_9BACT</name>